<dbReference type="InterPro" id="IPR001732">
    <property type="entry name" value="UDP-Glc/GDP-Man_DH_N"/>
</dbReference>
<dbReference type="InterPro" id="IPR014027">
    <property type="entry name" value="UDP-Glc/GDP-Man_DH_C"/>
</dbReference>
<dbReference type="EMBL" id="PVBR01000012">
    <property type="protein sequence ID" value="PRD42440.1"/>
    <property type="molecule type" value="Genomic_DNA"/>
</dbReference>
<dbReference type="SUPFAM" id="SSF48179">
    <property type="entry name" value="6-phosphogluconate dehydrogenase C-terminal domain-like"/>
    <property type="match status" value="1"/>
</dbReference>
<dbReference type="GO" id="GO:0016616">
    <property type="term" value="F:oxidoreductase activity, acting on the CH-OH group of donors, NAD or NADP as acceptor"/>
    <property type="evidence" value="ECO:0007669"/>
    <property type="project" value="InterPro"/>
</dbReference>
<dbReference type="NCBIfam" id="TIGR03026">
    <property type="entry name" value="NDP-sugDHase"/>
    <property type="match status" value="1"/>
</dbReference>
<evidence type="ECO:0000256" key="2">
    <source>
        <dbReference type="ARBA" id="ARBA00023027"/>
    </source>
</evidence>
<dbReference type="InterPro" id="IPR008927">
    <property type="entry name" value="6-PGluconate_DH-like_C_sf"/>
</dbReference>
<evidence type="ECO:0000259" key="4">
    <source>
        <dbReference type="SMART" id="SM00984"/>
    </source>
</evidence>
<sequence>MVADGLSASMESRSLDASRTTHDLLLERISARTAQVGVIGLGYVGLPLAIAIARAGFPVSGFDIDRQKVENLNAGQSYIEAVTSNALAEKVADGRFRATADFAELAACDVIVICVPTPLTKHREPDLSFVGNTVQVIADNLRRGQLIALESTTYPGTTDGVMKPILEKTGLQSGTDFFIGFSPEREDPGNRSFEVAMIPKVVAGDGAEAAALMQAFYQSVVKTIVPVSTTATAEAVKLTENIFRSVNIALVNELKIVFGAMGIDIWEVIEAAKSKPFGYMPFYPGPGLGGHCVPIDPFYLTWKAREYELPTRFIELAAEINTAMPRHVIDVLARALDFRAGKAMSRSRILIIGLAYKKNVPDTRESPSLRLIELIEERGGRTEFHDPHVSEIPVTREHMALKGRRSVELSEAALKSFDAVLIATDHDGIDYKAIADWAPLIIDTRNVFERLGLKCETVVKA</sequence>
<evidence type="ECO:0000256" key="3">
    <source>
        <dbReference type="PIRNR" id="PIRNR000124"/>
    </source>
</evidence>
<dbReference type="Pfam" id="PF00984">
    <property type="entry name" value="UDPG_MGDP_dh"/>
    <property type="match status" value="1"/>
</dbReference>
<dbReference type="AlphaFoldDB" id="A0A2S9IPJ8"/>
<dbReference type="InterPro" id="IPR028359">
    <property type="entry name" value="UDP_ManNAc/GlcNAc_DH"/>
</dbReference>
<name>A0A2S9IPJ8_9HYPH</name>
<accession>A0A2S9IPJ8</accession>
<dbReference type="InterPro" id="IPR036220">
    <property type="entry name" value="UDP-Glc/GDP-Man_DH_C_sf"/>
</dbReference>
<dbReference type="Pfam" id="PF03721">
    <property type="entry name" value="UDPG_MGDP_dh_N"/>
    <property type="match status" value="1"/>
</dbReference>
<keyword evidence="6" id="KW-1185">Reference proteome</keyword>
<keyword evidence="2" id="KW-0520">NAD</keyword>
<dbReference type="Gene3D" id="3.40.50.720">
    <property type="entry name" value="NAD(P)-binding Rossmann-like Domain"/>
    <property type="match status" value="2"/>
</dbReference>
<reference evidence="5 6" key="1">
    <citation type="submission" date="2018-02" db="EMBL/GenBank/DDBJ databases">
        <title>The draft genome of Phyllobacterium sp. 1N-3.</title>
        <authorList>
            <person name="Liu L."/>
            <person name="Li L."/>
            <person name="Zhang X."/>
            <person name="Wang T."/>
            <person name="Liang L."/>
        </authorList>
    </citation>
    <scope>NUCLEOTIDE SEQUENCE [LARGE SCALE GENOMIC DNA]</scope>
    <source>
        <strain evidence="5 6">1N-3</strain>
    </source>
</reference>
<dbReference type="InterPro" id="IPR017476">
    <property type="entry name" value="UDP-Glc/GDP-Man"/>
</dbReference>
<gene>
    <name evidence="5" type="ORF">C5748_16810</name>
</gene>
<evidence type="ECO:0000256" key="1">
    <source>
        <dbReference type="ARBA" id="ARBA00023002"/>
    </source>
</evidence>
<dbReference type="PIRSF" id="PIRSF500136">
    <property type="entry name" value="UDP_ManNAc_DH"/>
    <property type="match status" value="1"/>
</dbReference>
<dbReference type="InterPro" id="IPR036291">
    <property type="entry name" value="NAD(P)-bd_dom_sf"/>
</dbReference>
<feature type="domain" description="UDP-glucose/GDP-mannose dehydrogenase C-terminal" evidence="4">
    <location>
        <begin position="350"/>
        <end position="450"/>
    </location>
</feature>
<dbReference type="Proteomes" id="UP000239434">
    <property type="component" value="Unassembled WGS sequence"/>
</dbReference>
<dbReference type="GO" id="GO:0016628">
    <property type="term" value="F:oxidoreductase activity, acting on the CH-CH group of donors, NAD or NADP as acceptor"/>
    <property type="evidence" value="ECO:0007669"/>
    <property type="project" value="InterPro"/>
</dbReference>
<comment type="caution">
    <text evidence="5">The sequence shown here is derived from an EMBL/GenBank/DDBJ whole genome shotgun (WGS) entry which is preliminary data.</text>
</comment>
<dbReference type="SMART" id="SM00984">
    <property type="entry name" value="UDPG_MGDP_dh_C"/>
    <property type="match status" value="1"/>
</dbReference>
<evidence type="ECO:0000313" key="6">
    <source>
        <dbReference type="Proteomes" id="UP000239434"/>
    </source>
</evidence>
<dbReference type="SUPFAM" id="SSF52413">
    <property type="entry name" value="UDP-glucose/GDP-mannose dehydrogenase C-terminal domain"/>
    <property type="match status" value="1"/>
</dbReference>
<comment type="similarity">
    <text evidence="3">Belongs to the UDP-glucose/GDP-mannose dehydrogenase family.</text>
</comment>
<evidence type="ECO:0000313" key="5">
    <source>
        <dbReference type="EMBL" id="PRD42440.1"/>
    </source>
</evidence>
<keyword evidence="1" id="KW-0560">Oxidoreductase</keyword>
<dbReference type="PANTHER" id="PTHR43491">
    <property type="entry name" value="UDP-N-ACETYL-D-MANNOSAMINE DEHYDROGENASE"/>
    <property type="match status" value="1"/>
</dbReference>
<dbReference type="GO" id="GO:0051287">
    <property type="term" value="F:NAD binding"/>
    <property type="evidence" value="ECO:0007669"/>
    <property type="project" value="InterPro"/>
</dbReference>
<dbReference type="PANTHER" id="PTHR43491:SF1">
    <property type="entry name" value="UDP-N-ACETYL-D-MANNOSAMINE DEHYDROGENASE"/>
    <property type="match status" value="1"/>
</dbReference>
<dbReference type="PIRSF" id="PIRSF000124">
    <property type="entry name" value="UDPglc_GDPman_dh"/>
    <property type="match status" value="1"/>
</dbReference>
<dbReference type="InterPro" id="IPR014026">
    <property type="entry name" value="UDP-Glc/GDP-Man_DH_dimer"/>
</dbReference>
<dbReference type="SUPFAM" id="SSF51735">
    <property type="entry name" value="NAD(P)-binding Rossmann-fold domains"/>
    <property type="match status" value="1"/>
</dbReference>
<protein>
    <submittedName>
        <fullName evidence="5">Nucleotide sugar dehydrogenase</fullName>
    </submittedName>
</protein>
<organism evidence="5 6">
    <name type="scientific">Phyllobacterium phragmitis</name>
    <dbReference type="NCBI Taxonomy" id="2670329"/>
    <lineage>
        <taxon>Bacteria</taxon>
        <taxon>Pseudomonadati</taxon>
        <taxon>Pseudomonadota</taxon>
        <taxon>Alphaproteobacteria</taxon>
        <taxon>Hyphomicrobiales</taxon>
        <taxon>Phyllobacteriaceae</taxon>
        <taxon>Phyllobacterium</taxon>
    </lineage>
</organism>
<dbReference type="Pfam" id="PF03720">
    <property type="entry name" value="UDPG_MGDP_dh_C"/>
    <property type="match status" value="1"/>
</dbReference>
<proteinExistence type="inferred from homology"/>
<dbReference type="GO" id="GO:0000271">
    <property type="term" value="P:polysaccharide biosynthetic process"/>
    <property type="evidence" value="ECO:0007669"/>
    <property type="project" value="InterPro"/>
</dbReference>